<protein>
    <submittedName>
        <fullName evidence="1">Uncharacterized protein</fullName>
    </submittedName>
</protein>
<evidence type="ECO:0000313" key="2">
    <source>
        <dbReference type="Proteomes" id="UP000004028"/>
    </source>
</evidence>
<dbReference type="HOGENOM" id="CLU_3194566_0_0_2"/>
<name>D2ZRU0_METSM</name>
<sequence>MFFYESDFFILTVLNVFSKNQSPYMGLNEFFSNKNIPTLSKSKKN</sequence>
<reference evidence="1 2" key="1">
    <citation type="submission" date="2010-01" db="EMBL/GenBank/DDBJ databases">
        <authorList>
            <person name="Weinstock G."/>
            <person name="Sodergren E."/>
            <person name="Clifton S."/>
            <person name="Fulton L."/>
            <person name="Fulton B."/>
            <person name="Courtney L."/>
            <person name="Fronick C."/>
            <person name="Harrison M."/>
            <person name="Strong C."/>
            <person name="Farmer C."/>
            <person name="Delahaunty K."/>
            <person name="Markovic C."/>
            <person name="Hall O."/>
            <person name="Minx P."/>
            <person name="Tomlinson C."/>
            <person name="Mitreva M."/>
            <person name="Nelson J."/>
            <person name="Hou S."/>
            <person name="Wollam A."/>
            <person name="Pepin K.H."/>
            <person name="Johnson M."/>
            <person name="Bhonagiri V."/>
            <person name="Nash W.E."/>
            <person name="Warren W."/>
            <person name="Chinwalla A."/>
            <person name="Mardis E.R."/>
            <person name="Wilson R.K."/>
        </authorList>
    </citation>
    <scope>NUCLEOTIDE SEQUENCE [LARGE SCALE GENOMIC DNA]</scope>
    <source>
        <strain evidence="1 2">DSM 2374</strain>
    </source>
</reference>
<comment type="caution">
    <text evidence="1">The sequence shown here is derived from an EMBL/GenBank/DDBJ whole genome shotgun (WGS) entry which is preliminary data.</text>
</comment>
<evidence type="ECO:0000313" key="1">
    <source>
        <dbReference type="EMBL" id="EFC92540.1"/>
    </source>
</evidence>
<accession>D2ZRU0</accession>
<proteinExistence type="predicted"/>
<gene>
    <name evidence="1" type="ORF">METSMIF1_03574</name>
</gene>
<dbReference type="AlphaFoldDB" id="D2ZRU0"/>
<dbReference type="Proteomes" id="UP000004028">
    <property type="component" value="Unassembled WGS sequence"/>
</dbReference>
<organism evidence="1 2">
    <name type="scientific">Methanobrevibacter smithii DSM 2374</name>
    <dbReference type="NCBI Taxonomy" id="521002"/>
    <lineage>
        <taxon>Archaea</taxon>
        <taxon>Methanobacteriati</taxon>
        <taxon>Methanobacteriota</taxon>
        <taxon>Methanomada group</taxon>
        <taxon>Methanobacteria</taxon>
        <taxon>Methanobacteriales</taxon>
        <taxon>Methanobacteriaceae</taxon>
        <taxon>Methanobrevibacter</taxon>
    </lineage>
</organism>
<dbReference type="EMBL" id="ABYV02000011">
    <property type="protein sequence ID" value="EFC92540.1"/>
    <property type="molecule type" value="Genomic_DNA"/>
</dbReference>